<feature type="transmembrane region" description="Helical" evidence="1">
    <location>
        <begin position="7"/>
        <end position="28"/>
    </location>
</feature>
<feature type="transmembrane region" description="Helical" evidence="1">
    <location>
        <begin position="125"/>
        <end position="148"/>
    </location>
</feature>
<proteinExistence type="predicted"/>
<dbReference type="EMBL" id="HBFB01014750">
    <property type="protein sequence ID" value="CAD8678072.1"/>
    <property type="molecule type" value="Transcribed_RNA"/>
</dbReference>
<keyword evidence="1" id="KW-0472">Membrane</keyword>
<evidence type="ECO:0000313" key="2">
    <source>
        <dbReference type="EMBL" id="CAD8678072.1"/>
    </source>
</evidence>
<keyword evidence="1" id="KW-1133">Transmembrane helix</keyword>
<protein>
    <recommendedName>
        <fullName evidence="3">MARVEL domain-containing protein</fullName>
    </recommendedName>
</protein>
<reference evidence="2" key="1">
    <citation type="submission" date="2021-01" db="EMBL/GenBank/DDBJ databases">
        <authorList>
            <person name="Corre E."/>
            <person name="Pelletier E."/>
            <person name="Niang G."/>
            <person name="Scheremetjew M."/>
            <person name="Finn R."/>
            <person name="Kale V."/>
            <person name="Holt S."/>
            <person name="Cochrane G."/>
            <person name="Meng A."/>
            <person name="Brown T."/>
            <person name="Cohen L."/>
        </authorList>
    </citation>
    <scope>NUCLEOTIDE SEQUENCE</scope>
    <source>
        <strain evidence="2">SAG 11-49</strain>
    </source>
</reference>
<feature type="transmembrane region" description="Helical" evidence="1">
    <location>
        <begin position="192"/>
        <end position="213"/>
    </location>
</feature>
<sequence>MANLAKILNIFILVGLLLSWIVMLAGVAKSTDVLVKSQKGEYTKADAGLVGSLGFNIGAGAFAAAGDGGGSNLNNINPNLNSNLNDINQALQDALNQAGLGRRMMSHGRELMGQAEENAGMLMSLYWWIVFFEWLIVILAIVVGLGAIPKFKGVVVSFMNIATALLCYQAYMFVTAAYAASEANATGGWVDGVKVTSAGTVAILIFNYLWLIVNASDDERLQATVAPAKN</sequence>
<name>A0A7S0RHQ3_9CHLO</name>
<evidence type="ECO:0008006" key="3">
    <source>
        <dbReference type="Google" id="ProtNLM"/>
    </source>
</evidence>
<feature type="transmembrane region" description="Helical" evidence="1">
    <location>
        <begin position="155"/>
        <end position="180"/>
    </location>
</feature>
<evidence type="ECO:0000256" key="1">
    <source>
        <dbReference type="SAM" id="Phobius"/>
    </source>
</evidence>
<gene>
    <name evidence="2" type="ORF">CLEI1391_LOCUS8333</name>
</gene>
<dbReference type="AlphaFoldDB" id="A0A7S0RHQ3"/>
<accession>A0A7S0RHQ3</accession>
<keyword evidence="1" id="KW-0812">Transmembrane</keyword>
<organism evidence="2">
    <name type="scientific">Chlamydomonas leiostraca</name>
    <dbReference type="NCBI Taxonomy" id="1034604"/>
    <lineage>
        <taxon>Eukaryota</taxon>
        <taxon>Viridiplantae</taxon>
        <taxon>Chlorophyta</taxon>
        <taxon>core chlorophytes</taxon>
        <taxon>Chlorophyceae</taxon>
        <taxon>CS clade</taxon>
        <taxon>Chlamydomonadales</taxon>
        <taxon>Chlamydomonadaceae</taxon>
        <taxon>Chlamydomonas</taxon>
    </lineage>
</organism>